<dbReference type="InterPro" id="IPR013098">
    <property type="entry name" value="Ig_I-set"/>
</dbReference>
<dbReference type="AlphaFoldDB" id="A0A7R9QKN1"/>
<dbReference type="Pfam" id="PF07679">
    <property type="entry name" value="I-set"/>
    <property type="match status" value="1"/>
</dbReference>
<dbReference type="SUPFAM" id="SSF48726">
    <property type="entry name" value="Immunoglobulin"/>
    <property type="match status" value="1"/>
</dbReference>
<evidence type="ECO:0000313" key="2">
    <source>
        <dbReference type="EMBL" id="CAD7648337.1"/>
    </source>
</evidence>
<dbReference type="OrthoDB" id="6138780at2759"/>
<dbReference type="Gene3D" id="2.60.40.10">
    <property type="entry name" value="Immunoglobulins"/>
    <property type="match status" value="1"/>
</dbReference>
<dbReference type="InterPro" id="IPR007110">
    <property type="entry name" value="Ig-like_dom"/>
</dbReference>
<feature type="non-terminal residue" evidence="2">
    <location>
        <position position="1"/>
    </location>
</feature>
<accession>A0A7R9QKN1</accession>
<feature type="domain" description="Ig-like" evidence="1">
    <location>
        <begin position="1"/>
        <end position="55"/>
    </location>
</feature>
<proteinExistence type="predicted"/>
<evidence type="ECO:0000259" key="1">
    <source>
        <dbReference type="PROSITE" id="PS50835"/>
    </source>
</evidence>
<organism evidence="2">
    <name type="scientific">Medioppia subpectinata</name>
    <dbReference type="NCBI Taxonomy" id="1979941"/>
    <lineage>
        <taxon>Eukaryota</taxon>
        <taxon>Metazoa</taxon>
        <taxon>Ecdysozoa</taxon>
        <taxon>Arthropoda</taxon>
        <taxon>Chelicerata</taxon>
        <taxon>Arachnida</taxon>
        <taxon>Acari</taxon>
        <taxon>Acariformes</taxon>
        <taxon>Sarcoptiformes</taxon>
        <taxon>Oribatida</taxon>
        <taxon>Brachypylina</taxon>
        <taxon>Oppioidea</taxon>
        <taxon>Oppiidae</taxon>
        <taxon>Medioppia</taxon>
    </lineage>
</organism>
<evidence type="ECO:0000313" key="3">
    <source>
        <dbReference type="Proteomes" id="UP000759131"/>
    </source>
</evidence>
<keyword evidence="3" id="KW-1185">Reference proteome</keyword>
<protein>
    <recommendedName>
        <fullName evidence="1">Ig-like domain-containing protein</fullName>
    </recommendedName>
</protein>
<name>A0A7R9QKN1_9ACAR</name>
<dbReference type="InterPro" id="IPR036179">
    <property type="entry name" value="Ig-like_dom_sf"/>
</dbReference>
<dbReference type="InterPro" id="IPR013783">
    <property type="entry name" value="Ig-like_fold"/>
</dbReference>
<dbReference type="PROSITE" id="PS50835">
    <property type="entry name" value="IG_LIKE"/>
    <property type="match status" value="1"/>
</dbReference>
<dbReference type="Proteomes" id="UP000759131">
    <property type="component" value="Unassembled WGS sequence"/>
</dbReference>
<dbReference type="EMBL" id="OC897634">
    <property type="protein sequence ID" value="CAD7648337.1"/>
    <property type="molecule type" value="Genomic_DNA"/>
</dbReference>
<sequence>SWLGPEDNTLTNSAKYKVLENGDLIIRDLTWDDMGNYMCVAENSHGSDRTSLFLYPTLPEDRN</sequence>
<reference evidence="2" key="1">
    <citation type="submission" date="2020-11" db="EMBL/GenBank/DDBJ databases">
        <authorList>
            <person name="Tran Van P."/>
        </authorList>
    </citation>
    <scope>NUCLEOTIDE SEQUENCE</scope>
</reference>
<gene>
    <name evidence="2" type="ORF">OSB1V03_LOCUS21885</name>
</gene>
<dbReference type="EMBL" id="CAJPIZ010043059">
    <property type="protein sequence ID" value="CAG2121939.1"/>
    <property type="molecule type" value="Genomic_DNA"/>
</dbReference>